<feature type="domain" description="TonB-dependent receptor-like beta-barrel" evidence="13">
    <location>
        <begin position="281"/>
        <end position="701"/>
    </location>
</feature>
<dbReference type="GO" id="GO:0009279">
    <property type="term" value="C:cell outer membrane"/>
    <property type="evidence" value="ECO:0007669"/>
    <property type="project" value="UniProtKB-SubCell"/>
</dbReference>
<evidence type="ECO:0000256" key="10">
    <source>
        <dbReference type="PROSITE-ProRule" id="PRU01360"/>
    </source>
</evidence>
<keyword evidence="7 10" id="KW-0472">Membrane</keyword>
<keyword evidence="6 11" id="KW-0798">TonB box</keyword>
<evidence type="ECO:0000256" key="9">
    <source>
        <dbReference type="ARBA" id="ARBA00023237"/>
    </source>
</evidence>
<keyword evidence="4 10" id="KW-0812">Transmembrane</keyword>
<evidence type="ECO:0000256" key="7">
    <source>
        <dbReference type="ARBA" id="ARBA00023136"/>
    </source>
</evidence>
<dbReference type="Pfam" id="PF13715">
    <property type="entry name" value="CarbopepD_reg_2"/>
    <property type="match status" value="1"/>
</dbReference>
<dbReference type="Proteomes" id="UP000199440">
    <property type="component" value="Unassembled WGS sequence"/>
</dbReference>
<evidence type="ECO:0000256" key="4">
    <source>
        <dbReference type="ARBA" id="ARBA00022692"/>
    </source>
</evidence>
<proteinExistence type="inferred from homology"/>
<evidence type="ECO:0000256" key="11">
    <source>
        <dbReference type="RuleBase" id="RU003357"/>
    </source>
</evidence>
<dbReference type="PANTHER" id="PTHR30069">
    <property type="entry name" value="TONB-DEPENDENT OUTER MEMBRANE RECEPTOR"/>
    <property type="match status" value="1"/>
</dbReference>
<dbReference type="InterPro" id="IPR000531">
    <property type="entry name" value="Beta-barrel_TonB"/>
</dbReference>
<name>A0A1G9QY47_9FLAO</name>
<evidence type="ECO:0000256" key="2">
    <source>
        <dbReference type="ARBA" id="ARBA00022448"/>
    </source>
</evidence>
<evidence type="ECO:0000313" key="15">
    <source>
        <dbReference type="EMBL" id="SDM15780.1"/>
    </source>
</evidence>
<dbReference type="EMBL" id="FNGV01000005">
    <property type="protein sequence ID" value="SDM15780.1"/>
    <property type="molecule type" value="Genomic_DNA"/>
</dbReference>
<dbReference type="GO" id="GO:0015344">
    <property type="term" value="F:siderophore uptake transmembrane transporter activity"/>
    <property type="evidence" value="ECO:0007669"/>
    <property type="project" value="TreeGrafter"/>
</dbReference>
<dbReference type="STRING" id="192904.SAMN04488514_105260"/>
<keyword evidence="3 10" id="KW-1134">Transmembrane beta strand</keyword>
<evidence type="ECO:0000256" key="1">
    <source>
        <dbReference type="ARBA" id="ARBA00004571"/>
    </source>
</evidence>
<dbReference type="SUPFAM" id="SSF49464">
    <property type="entry name" value="Carboxypeptidase regulatory domain-like"/>
    <property type="match status" value="1"/>
</dbReference>
<feature type="transmembrane region" description="Helical" evidence="12">
    <location>
        <begin position="7"/>
        <end position="25"/>
    </location>
</feature>
<comment type="subcellular location">
    <subcellularLocation>
        <location evidence="1 10">Cell outer membrane</location>
        <topology evidence="1 10">Multi-pass membrane protein</topology>
    </subcellularLocation>
</comment>
<reference evidence="15 16" key="1">
    <citation type="submission" date="2016-10" db="EMBL/GenBank/DDBJ databases">
        <authorList>
            <person name="de Groot N.N."/>
        </authorList>
    </citation>
    <scope>NUCLEOTIDE SEQUENCE [LARGE SCALE GENOMIC DNA]</scope>
    <source>
        <strain evidence="15 16">DSM 19886</strain>
    </source>
</reference>
<feature type="domain" description="TonB-dependent receptor plug" evidence="14">
    <location>
        <begin position="129"/>
        <end position="233"/>
    </location>
</feature>
<protein>
    <submittedName>
        <fullName evidence="15">Outer membrane receptor for ferrienterochelin and colicins</fullName>
    </submittedName>
</protein>
<keyword evidence="16" id="KW-1185">Reference proteome</keyword>
<dbReference type="RefSeq" id="WP_089889656.1">
    <property type="nucleotide sequence ID" value="NZ_FNGV01000005.1"/>
</dbReference>
<dbReference type="PANTHER" id="PTHR30069:SF29">
    <property type="entry name" value="HEMOGLOBIN AND HEMOGLOBIN-HAPTOGLOBIN-BINDING PROTEIN 1-RELATED"/>
    <property type="match status" value="1"/>
</dbReference>
<keyword evidence="8 15" id="KW-0675">Receptor</keyword>
<dbReference type="OrthoDB" id="9760333at2"/>
<dbReference type="InterPro" id="IPR008969">
    <property type="entry name" value="CarboxyPept-like_regulatory"/>
</dbReference>
<dbReference type="SUPFAM" id="SSF56935">
    <property type="entry name" value="Porins"/>
    <property type="match status" value="1"/>
</dbReference>
<dbReference type="PROSITE" id="PS52016">
    <property type="entry name" value="TONB_DEPENDENT_REC_3"/>
    <property type="match status" value="1"/>
</dbReference>
<dbReference type="AlphaFoldDB" id="A0A1G9QY47"/>
<keyword evidence="9 10" id="KW-0998">Cell outer membrane</keyword>
<dbReference type="Pfam" id="PF00593">
    <property type="entry name" value="TonB_dep_Rec_b-barrel"/>
    <property type="match status" value="1"/>
</dbReference>
<gene>
    <name evidence="15" type="ORF">SAMN04488514_105260</name>
</gene>
<dbReference type="InterPro" id="IPR037066">
    <property type="entry name" value="Plug_dom_sf"/>
</dbReference>
<organism evidence="15 16">
    <name type="scientific">Kriegella aquimaris</name>
    <dbReference type="NCBI Taxonomy" id="192904"/>
    <lineage>
        <taxon>Bacteria</taxon>
        <taxon>Pseudomonadati</taxon>
        <taxon>Bacteroidota</taxon>
        <taxon>Flavobacteriia</taxon>
        <taxon>Flavobacteriales</taxon>
        <taxon>Flavobacteriaceae</taxon>
        <taxon>Kriegella</taxon>
    </lineage>
</organism>
<dbReference type="InterPro" id="IPR012910">
    <property type="entry name" value="Plug_dom"/>
</dbReference>
<dbReference type="InterPro" id="IPR036942">
    <property type="entry name" value="Beta-barrel_TonB_sf"/>
</dbReference>
<accession>A0A1G9QY47</accession>
<dbReference type="GO" id="GO:0044718">
    <property type="term" value="P:siderophore transmembrane transport"/>
    <property type="evidence" value="ECO:0007669"/>
    <property type="project" value="TreeGrafter"/>
</dbReference>
<evidence type="ECO:0000256" key="3">
    <source>
        <dbReference type="ARBA" id="ARBA00022452"/>
    </source>
</evidence>
<evidence type="ECO:0000256" key="5">
    <source>
        <dbReference type="ARBA" id="ARBA00022729"/>
    </source>
</evidence>
<evidence type="ECO:0000256" key="6">
    <source>
        <dbReference type="ARBA" id="ARBA00023077"/>
    </source>
</evidence>
<sequence>MTKTNKYPIVLNFQLVLFVCCAGFFNTFGQNAEITGAVTDNGIPIPFVNIYLEGTTLGTATDEEGNYVLKGIPAGDYKLNATVLGYLPFSTKIKLIEYEKKSFPIRLSASTEQLEETVVTGTLKPVNRLESPVPVEVYSTTFLKQNPTASIFEALQNVNGVRPQINCNVCNTGDIHINGLEGPYTLVLIDGMPIVSGLGTVYGLSGIPNSLIEQIEIVKGPASSLYGSEAVGGLINIITKNTLEAPDFFVDAFATGWGEYNLDIGTKLHVGKKADMLLGINYFNYDTPIDNNGDNFTDVTMQNRVSVFQKWNFERNNSRIFSMAGRFFYEDRWGGELQWTPAYRGGDEIYGESIYTGRWEILGKYQLPIKEKMLLSFSYNDHSQNSVYGNISYLADQRIGFTQLTWDKSLGAHDLLFGSALRYNYYDDNTTATTDIQGNRANETLIPSLFAQNEIRLAKRHALLLGLRYDYDRRHGSIYTPRTAYRWKVSDNDILRLNAGTGFRVVNLFTEEHAALTGARAVIITEELKPESSFNLNLNYLKKIYANNGTFVSLDASVFYTHFSNIILPDYDTDPNQIIYDNLDGKSISQGVSANVDLVFPNGIKILVGATYQDVSSTEDGIKKQQILTESISGTWNVSYELRNLKLNIDYTGNLYGPMRLPLLGELDPRQEFSPTWSIQNIQFTYKGLQNFEIYAGIKNLLDWTPNRGNPFIIARANDPFDKNVVYSNNGDVVATADNPYAMTFDPSYVYGPNQGIRGFFGMRYKLN</sequence>
<dbReference type="InterPro" id="IPR039426">
    <property type="entry name" value="TonB-dep_rcpt-like"/>
</dbReference>
<evidence type="ECO:0000259" key="13">
    <source>
        <dbReference type="Pfam" id="PF00593"/>
    </source>
</evidence>
<dbReference type="Pfam" id="PF07715">
    <property type="entry name" value="Plug"/>
    <property type="match status" value="1"/>
</dbReference>
<evidence type="ECO:0000256" key="12">
    <source>
        <dbReference type="SAM" id="Phobius"/>
    </source>
</evidence>
<dbReference type="Gene3D" id="2.60.40.1120">
    <property type="entry name" value="Carboxypeptidase-like, regulatory domain"/>
    <property type="match status" value="1"/>
</dbReference>
<comment type="similarity">
    <text evidence="10 11">Belongs to the TonB-dependent receptor family.</text>
</comment>
<evidence type="ECO:0000256" key="8">
    <source>
        <dbReference type="ARBA" id="ARBA00023170"/>
    </source>
</evidence>
<keyword evidence="2 10" id="KW-0813">Transport</keyword>
<evidence type="ECO:0000259" key="14">
    <source>
        <dbReference type="Pfam" id="PF07715"/>
    </source>
</evidence>
<evidence type="ECO:0000313" key="16">
    <source>
        <dbReference type="Proteomes" id="UP000199440"/>
    </source>
</evidence>
<keyword evidence="12" id="KW-1133">Transmembrane helix</keyword>
<keyword evidence="5" id="KW-0732">Signal</keyword>
<dbReference type="Gene3D" id="2.170.130.10">
    <property type="entry name" value="TonB-dependent receptor, plug domain"/>
    <property type="match status" value="1"/>
</dbReference>
<dbReference type="Gene3D" id="2.40.170.20">
    <property type="entry name" value="TonB-dependent receptor, beta-barrel domain"/>
    <property type="match status" value="1"/>
</dbReference>